<accession>A0A2T5B1J2</accession>
<dbReference type="AlphaFoldDB" id="A0A2T5B1J2"/>
<protein>
    <submittedName>
        <fullName evidence="2">Uncharacterized protein</fullName>
    </submittedName>
</protein>
<dbReference type="Proteomes" id="UP000241247">
    <property type="component" value="Unassembled WGS sequence"/>
</dbReference>
<evidence type="ECO:0000313" key="3">
    <source>
        <dbReference type="Proteomes" id="UP000241247"/>
    </source>
</evidence>
<proteinExistence type="predicted"/>
<sequence length="88" mass="9590">MGAKLTHFPISDSPKRMGRPPLNVKATVVRLPASVPDRIDALVGKQKRAKFIRDAVLRELELREREAGLIASEDEAASTKPADAATKD</sequence>
<feature type="region of interest" description="Disordered" evidence="1">
    <location>
        <begin position="69"/>
        <end position="88"/>
    </location>
</feature>
<comment type="caution">
    <text evidence="2">The sequence shown here is derived from an EMBL/GenBank/DDBJ whole genome shotgun (WGS) entry which is preliminary data.</text>
</comment>
<gene>
    <name evidence="2" type="ORF">C7449_107267</name>
</gene>
<keyword evidence="3" id="KW-1185">Reference proteome</keyword>
<organism evidence="2 3">
    <name type="scientific">Mycoplana dimorpha</name>
    <dbReference type="NCBI Taxonomy" id="28320"/>
    <lineage>
        <taxon>Bacteria</taxon>
        <taxon>Pseudomonadati</taxon>
        <taxon>Pseudomonadota</taxon>
        <taxon>Alphaproteobacteria</taxon>
        <taxon>Hyphomicrobiales</taxon>
        <taxon>Rhizobiaceae</taxon>
        <taxon>Mycoplana</taxon>
    </lineage>
</organism>
<reference evidence="2 3" key="1">
    <citation type="submission" date="2018-04" db="EMBL/GenBank/DDBJ databases">
        <title>Genomic Encyclopedia of Type Strains, Phase IV (KMG-IV): sequencing the most valuable type-strain genomes for metagenomic binning, comparative biology and taxonomic classification.</title>
        <authorList>
            <person name="Goeker M."/>
        </authorList>
    </citation>
    <scope>NUCLEOTIDE SEQUENCE [LARGE SCALE GENOMIC DNA]</scope>
    <source>
        <strain evidence="2 3">DSM 7138</strain>
    </source>
</reference>
<evidence type="ECO:0000256" key="1">
    <source>
        <dbReference type="SAM" id="MobiDB-lite"/>
    </source>
</evidence>
<evidence type="ECO:0000313" key="2">
    <source>
        <dbReference type="EMBL" id="PTM92853.1"/>
    </source>
</evidence>
<dbReference type="EMBL" id="PZZZ01000007">
    <property type="protein sequence ID" value="PTM92853.1"/>
    <property type="molecule type" value="Genomic_DNA"/>
</dbReference>
<name>A0A2T5B1J2_MYCDI</name>
<feature type="region of interest" description="Disordered" evidence="1">
    <location>
        <begin position="1"/>
        <end position="20"/>
    </location>
</feature>